<dbReference type="RefSeq" id="XP_008090006.1">
    <property type="nucleotide sequence ID" value="XM_008091815.1"/>
</dbReference>
<dbReference type="eggNOG" id="ENOG502T5US">
    <property type="taxonomic scope" value="Eukaryota"/>
</dbReference>
<accession>E3Q5L9</accession>
<dbReference type="AlphaFoldDB" id="E3Q5L9"/>
<dbReference type="EMBL" id="GG697333">
    <property type="protein sequence ID" value="EFQ25986.1"/>
    <property type="molecule type" value="Genomic_DNA"/>
</dbReference>
<dbReference type="OrthoDB" id="4851420at2759"/>
<dbReference type="VEuPathDB" id="FungiDB:GLRG_01130"/>
<sequence length="175" mass="19378">MLITDAFRSFVQVWTSATEFIPRARFGWSPGLSLLNAALADKRNSIYFADVFQCDSLSLSFLRGDKPAVSQTLKSYPYTSKEVNSLGQTPCHIAVAVGNLQILELVLLYNSPDALNTRDKSGLYPIDYAIATHAHQVCAKSQDSNACNGCKVLEMVLNNANCALYHRTLHRALYE</sequence>
<evidence type="ECO:0000313" key="2">
    <source>
        <dbReference type="Proteomes" id="UP000008782"/>
    </source>
</evidence>
<keyword evidence="2" id="KW-1185">Reference proteome</keyword>
<protein>
    <submittedName>
        <fullName evidence="1">Uncharacterized protein</fullName>
    </submittedName>
</protein>
<organism evidence="2">
    <name type="scientific">Colletotrichum graminicola (strain M1.001 / M2 / FGSC 10212)</name>
    <name type="common">Maize anthracnose fungus</name>
    <name type="synonym">Glomerella graminicola</name>
    <dbReference type="NCBI Taxonomy" id="645133"/>
    <lineage>
        <taxon>Eukaryota</taxon>
        <taxon>Fungi</taxon>
        <taxon>Dikarya</taxon>
        <taxon>Ascomycota</taxon>
        <taxon>Pezizomycotina</taxon>
        <taxon>Sordariomycetes</taxon>
        <taxon>Hypocreomycetidae</taxon>
        <taxon>Glomerellales</taxon>
        <taxon>Glomerellaceae</taxon>
        <taxon>Colletotrichum</taxon>
        <taxon>Colletotrichum graminicola species complex</taxon>
    </lineage>
</organism>
<dbReference type="InterPro" id="IPR036770">
    <property type="entry name" value="Ankyrin_rpt-contain_sf"/>
</dbReference>
<dbReference type="Proteomes" id="UP000008782">
    <property type="component" value="Unassembled WGS sequence"/>
</dbReference>
<dbReference type="GeneID" id="24406495"/>
<name>E3Q5L9_COLGM</name>
<dbReference type="Gene3D" id="1.25.40.20">
    <property type="entry name" value="Ankyrin repeat-containing domain"/>
    <property type="match status" value="1"/>
</dbReference>
<proteinExistence type="predicted"/>
<gene>
    <name evidence="1" type="ORF">GLRG_01130</name>
</gene>
<dbReference type="HOGENOM" id="CLU_1532423_0_0_1"/>
<evidence type="ECO:0000313" key="1">
    <source>
        <dbReference type="EMBL" id="EFQ25986.1"/>
    </source>
</evidence>
<reference evidence="2" key="1">
    <citation type="journal article" date="2012" name="Nat. Genet.">
        <title>Lifestyle transitions in plant pathogenic Colletotrichum fungi deciphered by genome and transcriptome analyses.</title>
        <authorList>
            <person name="O'Connell R.J."/>
            <person name="Thon M.R."/>
            <person name="Hacquard S."/>
            <person name="Amyotte S.G."/>
            <person name="Kleemann J."/>
            <person name="Torres M.F."/>
            <person name="Damm U."/>
            <person name="Buiate E.A."/>
            <person name="Epstein L."/>
            <person name="Alkan N."/>
            <person name="Altmueller J."/>
            <person name="Alvarado-Balderrama L."/>
            <person name="Bauser C.A."/>
            <person name="Becker C."/>
            <person name="Birren B.W."/>
            <person name="Chen Z."/>
            <person name="Choi J."/>
            <person name="Crouch J.A."/>
            <person name="Duvick J.P."/>
            <person name="Farman M.A."/>
            <person name="Gan P."/>
            <person name="Heiman D."/>
            <person name="Henrissat B."/>
            <person name="Howard R.J."/>
            <person name="Kabbage M."/>
            <person name="Koch C."/>
            <person name="Kracher B."/>
            <person name="Kubo Y."/>
            <person name="Law A.D."/>
            <person name="Lebrun M.-H."/>
            <person name="Lee Y.-H."/>
            <person name="Miyara I."/>
            <person name="Moore N."/>
            <person name="Neumann U."/>
            <person name="Nordstroem K."/>
            <person name="Panaccione D.G."/>
            <person name="Panstruga R."/>
            <person name="Place M."/>
            <person name="Proctor R.H."/>
            <person name="Prusky D."/>
            <person name="Rech G."/>
            <person name="Reinhardt R."/>
            <person name="Rollins J.A."/>
            <person name="Rounsley S."/>
            <person name="Schardl C.L."/>
            <person name="Schwartz D.C."/>
            <person name="Shenoy N."/>
            <person name="Shirasu K."/>
            <person name="Sikhakolli U.R."/>
            <person name="Stueber K."/>
            <person name="Sukno S.A."/>
            <person name="Sweigard J.A."/>
            <person name="Takano Y."/>
            <person name="Takahara H."/>
            <person name="Trail F."/>
            <person name="van der Does H.C."/>
            <person name="Voll L.M."/>
            <person name="Will I."/>
            <person name="Young S."/>
            <person name="Zeng Q."/>
            <person name="Zhang J."/>
            <person name="Zhou S."/>
            <person name="Dickman M.B."/>
            <person name="Schulze-Lefert P."/>
            <person name="Ver Loren van Themaat E."/>
            <person name="Ma L.-J."/>
            <person name="Vaillancourt L.J."/>
        </authorList>
    </citation>
    <scope>NUCLEOTIDE SEQUENCE [LARGE SCALE GENOMIC DNA]</scope>
    <source>
        <strain evidence="2">M1.001 / M2 / FGSC 10212</strain>
    </source>
</reference>
<dbReference type="SUPFAM" id="SSF48403">
    <property type="entry name" value="Ankyrin repeat"/>
    <property type="match status" value="1"/>
</dbReference>